<gene>
    <name evidence="3" type="ORF">DSM3645_20357</name>
</gene>
<dbReference type="SUPFAM" id="SSF51735">
    <property type="entry name" value="NAD(P)-binding Rossmann-fold domains"/>
    <property type="match status" value="1"/>
</dbReference>
<evidence type="ECO:0000256" key="1">
    <source>
        <dbReference type="ARBA" id="ARBA00006484"/>
    </source>
</evidence>
<organism evidence="3 4">
    <name type="scientific">Blastopirellula marina DSM 3645</name>
    <dbReference type="NCBI Taxonomy" id="314230"/>
    <lineage>
        <taxon>Bacteria</taxon>
        <taxon>Pseudomonadati</taxon>
        <taxon>Planctomycetota</taxon>
        <taxon>Planctomycetia</taxon>
        <taxon>Pirellulales</taxon>
        <taxon>Pirellulaceae</taxon>
        <taxon>Blastopirellula</taxon>
    </lineage>
</organism>
<dbReference type="PRINTS" id="PR00081">
    <property type="entry name" value="GDHRDH"/>
</dbReference>
<dbReference type="Pfam" id="PF13561">
    <property type="entry name" value="adh_short_C2"/>
    <property type="match status" value="1"/>
</dbReference>
<name>A3ZQM3_9BACT</name>
<dbReference type="NCBIfam" id="NF005559">
    <property type="entry name" value="PRK07231.1"/>
    <property type="match status" value="1"/>
</dbReference>
<dbReference type="PANTHER" id="PTHR42760">
    <property type="entry name" value="SHORT-CHAIN DEHYDROGENASES/REDUCTASES FAMILY MEMBER"/>
    <property type="match status" value="1"/>
</dbReference>
<proteinExistence type="inferred from homology"/>
<dbReference type="RefSeq" id="WP_002651968.1">
    <property type="nucleotide sequence ID" value="NZ_CH672376.1"/>
</dbReference>
<comment type="caution">
    <text evidence="3">The sequence shown here is derived from an EMBL/GenBank/DDBJ whole genome shotgun (WGS) entry which is preliminary data.</text>
</comment>
<sequence length="258" mass="27396">MTLSALFDLSGRTALVTGGSKGIGKAIARGLAEAGASVCITARHQQELETAAQEIGAGLDVRVAWRICDMADRAAVDALADGVLEEFGQVDILFNNAGTNQPQLLVETTDESWDHVLEINFTSCMRLARKLAPGMIERRWGRIIHLSSVLAVVSNPGRGNYSGTKGALSAMTRAHALELGPHGITVNCLAPGPIATDLPMSLLNDEQKQRFAERTAVLRWGETKDLVGPALLLASDAGAYITGTTLLVEGGMICRTFD</sequence>
<dbReference type="InterPro" id="IPR020904">
    <property type="entry name" value="Sc_DH/Rdtase_CS"/>
</dbReference>
<comment type="similarity">
    <text evidence="1">Belongs to the short-chain dehydrogenases/reductases (SDR) family.</text>
</comment>
<dbReference type="OrthoDB" id="9803333at2"/>
<dbReference type="InterPro" id="IPR036291">
    <property type="entry name" value="NAD(P)-bd_dom_sf"/>
</dbReference>
<protein>
    <submittedName>
        <fullName evidence="3">3-oxoacyl-(Acyl-carrier protein) reductase</fullName>
    </submittedName>
</protein>
<dbReference type="CDD" id="cd05233">
    <property type="entry name" value="SDR_c"/>
    <property type="match status" value="1"/>
</dbReference>
<reference evidence="3 4" key="1">
    <citation type="submission" date="2006-02" db="EMBL/GenBank/DDBJ databases">
        <authorList>
            <person name="Amann R."/>
            <person name="Ferriera S."/>
            <person name="Johnson J."/>
            <person name="Kravitz S."/>
            <person name="Halpern A."/>
            <person name="Remington K."/>
            <person name="Beeson K."/>
            <person name="Tran B."/>
            <person name="Rogers Y.-H."/>
            <person name="Friedman R."/>
            <person name="Venter J.C."/>
        </authorList>
    </citation>
    <scope>NUCLEOTIDE SEQUENCE [LARGE SCALE GENOMIC DNA]</scope>
    <source>
        <strain evidence="3 4">DSM 3645</strain>
    </source>
</reference>
<dbReference type="PROSITE" id="PS00061">
    <property type="entry name" value="ADH_SHORT"/>
    <property type="match status" value="1"/>
</dbReference>
<dbReference type="Proteomes" id="UP000004358">
    <property type="component" value="Unassembled WGS sequence"/>
</dbReference>
<dbReference type="HOGENOM" id="CLU_010194_1_0_0"/>
<accession>A3ZQM3</accession>
<dbReference type="FunFam" id="3.40.50.720:FF:000084">
    <property type="entry name" value="Short-chain dehydrogenase reductase"/>
    <property type="match status" value="1"/>
</dbReference>
<dbReference type="PRINTS" id="PR00080">
    <property type="entry name" value="SDRFAMILY"/>
</dbReference>
<dbReference type="SMART" id="SM00822">
    <property type="entry name" value="PKS_KR"/>
    <property type="match status" value="1"/>
</dbReference>
<evidence type="ECO:0000313" key="3">
    <source>
        <dbReference type="EMBL" id="EAQ80961.1"/>
    </source>
</evidence>
<dbReference type="PANTHER" id="PTHR42760:SF40">
    <property type="entry name" value="3-OXOACYL-[ACYL-CARRIER-PROTEIN] REDUCTASE, CHLOROPLASTIC"/>
    <property type="match status" value="1"/>
</dbReference>
<dbReference type="AlphaFoldDB" id="A3ZQM3"/>
<dbReference type="EMBL" id="AANZ01000006">
    <property type="protein sequence ID" value="EAQ80961.1"/>
    <property type="molecule type" value="Genomic_DNA"/>
</dbReference>
<evidence type="ECO:0000259" key="2">
    <source>
        <dbReference type="SMART" id="SM00822"/>
    </source>
</evidence>
<feature type="domain" description="Ketoreductase" evidence="2">
    <location>
        <begin position="12"/>
        <end position="192"/>
    </location>
</feature>
<dbReference type="InterPro" id="IPR057326">
    <property type="entry name" value="KR_dom"/>
</dbReference>
<dbReference type="GO" id="GO:0016616">
    <property type="term" value="F:oxidoreductase activity, acting on the CH-OH group of donors, NAD or NADP as acceptor"/>
    <property type="evidence" value="ECO:0007669"/>
    <property type="project" value="UniProtKB-ARBA"/>
</dbReference>
<evidence type="ECO:0000313" key="4">
    <source>
        <dbReference type="Proteomes" id="UP000004358"/>
    </source>
</evidence>
<dbReference type="STRING" id="314230.DSM3645_20357"/>
<dbReference type="eggNOG" id="COG1028">
    <property type="taxonomic scope" value="Bacteria"/>
</dbReference>
<dbReference type="GO" id="GO:0030497">
    <property type="term" value="P:fatty acid elongation"/>
    <property type="evidence" value="ECO:0007669"/>
    <property type="project" value="TreeGrafter"/>
</dbReference>
<dbReference type="InterPro" id="IPR002347">
    <property type="entry name" value="SDR_fam"/>
</dbReference>
<dbReference type="Gene3D" id="3.40.50.720">
    <property type="entry name" value="NAD(P)-binding Rossmann-like Domain"/>
    <property type="match status" value="1"/>
</dbReference>